<dbReference type="Proteomes" id="UP001595855">
    <property type="component" value="Unassembled WGS sequence"/>
</dbReference>
<reference evidence="3" key="1">
    <citation type="journal article" date="2019" name="Int. J. Syst. Evol. Microbiol.">
        <title>The Global Catalogue of Microorganisms (GCM) 10K type strain sequencing project: providing services to taxonomists for standard genome sequencing and annotation.</title>
        <authorList>
            <consortium name="The Broad Institute Genomics Platform"/>
            <consortium name="The Broad Institute Genome Sequencing Center for Infectious Disease"/>
            <person name="Wu L."/>
            <person name="Ma J."/>
        </authorList>
    </citation>
    <scope>NUCLEOTIDE SEQUENCE [LARGE SCALE GENOMIC DNA]</scope>
    <source>
        <strain evidence="3">CGMCC 4.1542</strain>
    </source>
</reference>
<dbReference type="Gene3D" id="1.10.10.800">
    <property type="match status" value="1"/>
</dbReference>
<dbReference type="Gene3D" id="3.40.50.1820">
    <property type="entry name" value="alpha/beta hydrolase"/>
    <property type="match status" value="1"/>
</dbReference>
<dbReference type="RefSeq" id="WP_328661998.1">
    <property type="nucleotide sequence ID" value="NZ_BAAATN010000022.1"/>
</dbReference>
<dbReference type="SUPFAM" id="SSF53474">
    <property type="entry name" value="alpha/beta-Hydrolases"/>
    <property type="match status" value="1"/>
</dbReference>
<dbReference type="InterPro" id="IPR051411">
    <property type="entry name" value="Polyketide_trans_af380"/>
</dbReference>
<name>A0ABV9X6I4_9ACTN</name>
<proteinExistence type="predicted"/>
<feature type="domain" description="Xaa-Pro dipeptidyl-peptidase-like" evidence="1">
    <location>
        <begin position="17"/>
        <end position="146"/>
    </location>
</feature>
<accession>A0ABV9X6I4</accession>
<keyword evidence="2" id="KW-0378">Hydrolase</keyword>
<gene>
    <name evidence="2" type="ORF">ACFPRC_36655</name>
</gene>
<evidence type="ECO:0000259" key="1">
    <source>
        <dbReference type="Pfam" id="PF02129"/>
    </source>
</evidence>
<organism evidence="2 3">
    <name type="scientific">Streptomyces lienomycini</name>
    <dbReference type="NCBI Taxonomy" id="284035"/>
    <lineage>
        <taxon>Bacteria</taxon>
        <taxon>Bacillati</taxon>
        <taxon>Actinomycetota</taxon>
        <taxon>Actinomycetes</taxon>
        <taxon>Kitasatosporales</taxon>
        <taxon>Streptomycetaceae</taxon>
        <taxon>Streptomyces</taxon>
    </lineage>
</organism>
<dbReference type="GO" id="GO:0016787">
    <property type="term" value="F:hydrolase activity"/>
    <property type="evidence" value="ECO:0007669"/>
    <property type="project" value="UniProtKB-KW"/>
</dbReference>
<sequence>MNPNGDVRVEGVALPSEGVELRGDLYLPAAQSAGEASPAVLVAGSWLTVKEQMAGRYAAGLARRGLTALAFDFRGYGTSKGDPRDFESPERKIADISSAVEYLKTRPEVDAARIGALGICAGAGYVAVAGSRDPEIRSVAMVAPWLHDRTLVQDIYGGPDGIRERMTLGEAARAKYETAGEVDYIPAASDTDERAAMYGPFDYYLNADRGAVPQWGNRFAVMSWPQWLTFDPIAIAPRCTAPTFMLHSPDAAVPDGARRFHEALTAPKELQWTTGTQFDFYDQEPTVARALDSARAHFERTL</sequence>
<dbReference type="Pfam" id="PF02129">
    <property type="entry name" value="Peptidase_S15"/>
    <property type="match status" value="1"/>
</dbReference>
<dbReference type="InterPro" id="IPR000383">
    <property type="entry name" value="Xaa-Pro-like_dom"/>
</dbReference>
<dbReference type="InterPro" id="IPR029058">
    <property type="entry name" value="AB_hydrolase_fold"/>
</dbReference>
<protein>
    <submittedName>
        <fullName evidence="2">Alpha/beta hydrolase</fullName>
    </submittedName>
</protein>
<keyword evidence="3" id="KW-1185">Reference proteome</keyword>
<comment type="caution">
    <text evidence="2">The sequence shown here is derived from an EMBL/GenBank/DDBJ whole genome shotgun (WGS) entry which is preliminary data.</text>
</comment>
<dbReference type="PANTHER" id="PTHR47751">
    <property type="entry name" value="SUPERFAMILY HYDROLASE, PUTATIVE (AFU_ORTHOLOGUE AFUA_2G16580)-RELATED"/>
    <property type="match status" value="1"/>
</dbReference>
<evidence type="ECO:0000313" key="3">
    <source>
        <dbReference type="Proteomes" id="UP001595855"/>
    </source>
</evidence>
<dbReference type="EMBL" id="JBHSJO010000003">
    <property type="protein sequence ID" value="MFC5020348.1"/>
    <property type="molecule type" value="Genomic_DNA"/>
</dbReference>
<evidence type="ECO:0000313" key="2">
    <source>
        <dbReference type="EMBL" id="MFC5020348.1"/>
    </source>
</evidence>
<dbReference type="PANTHER" id="PTHR47751:SF1">
    <property type="entry name" value="SUPERFAMILY HYDROLASE, PUTATIVE (AFU_ORTHOLOGUE AFUA_2G16580)-RELATED"/>
    <property type="match status" value="1"/>
</dbReference>